<dbReference type="PANTHER" id="PTHR15487">
    <property type="entry name" value="ADP-RIBOSYLATION FACTOR-LIKE PROTEIN 2-BINDING PROTEIN"/>
    <property type="match status" value="1"/>
</dbReference>
<evidence type="ECO:0000256" key="7">
    <source>
        <dbReference type="ARBA" id="ARBA00023069"/>
    </source>
</evidence>
<dbReference type="Gene3D" id="1.20.1520.10">
    <property type="entry name" value="ADP-ribosylation factor-like 2-binding protein, domain"/>
    <property type="match status" value="1"/>
</dbReference>
<name>A0AA85J088_TRIRE</name>
<dbReference type="GO" id="GO:0005813">
    <property type="term" value="C:centrosome"/>
    <property type="evidence" value="ECO:0007669"/>
    <property type="project" value="UniProtKB-SubCell"/>
</dbReference>
<comment type="function">
    <text evidence="12">Plays a role as an effector of the ADP-ribosylation factor-like protein 2, ARL2.</text>
</comment>
<keyword evidence="7 12" id="KW-0969">Cilium</keyword>
<dbReference type="WBParaSite" id="TREG1_121490.3">
    <property type="protein sequence ID" value="TREG1_121490.3"/>
    <property type="gene ID" value="TREG1_121490"/>
</dbReference>
<comment type="subcellular location">
    <subcellularLocation>
        <location evidence="1 12">Cytoplasm</location>
        <location evidence="1 12">Cytoskeleton</location>
        <location evidence="1 12">Cilium basal body</location>
    </subcellularLocation>
    <subcellularLocation>
        <location evidence="3 12">Cytoplasm</location>
        <location evidence="3 12">Cytoskeleton</location>
        <location evidence="3 12">Microtubule organizing center</location>
        <location evidence="3 12">Centrosome</location>
    </subcellularLocation>
    <subcellularLocation>
        <location evidence="12">Cytoplasm</location>
    </subcellularLocation>
    <subcellularLocation>
        <location evidence="2 12">Nucleus</location>
    </subcellularLocation>
    <subcellularLocation>
        <location evidence="12">Mitochondrion intermembrane space</location>
    </subcellularLocation>
</comment>
<dbReference type="PANTHER" id="PTHR15487:SF4">
    <property type="entry name" value="ADP-RIBOSYLATION FACTOR-LIKE PROTEIN 2-BINDING PROTEIN"/>
    <property type="match status" value="1"/>
</dbReference>
<comment type="similarity">
    <text evidence="4 12">Belongs to the ARL2BP family.</text>
</comment>
<organism evidence="14 15">
    <name type="scientific">Trichobilharzia regenti</name>
    <name type="common">Nasal bird schistosome</name>
    <dbReference type="NCBI Taxonomy" id="157069"/>
    <lineage>
        <taxon>Eukaryota</taxon>
        <taxon>Metazoa</taxon>
        <taxon>Spiralia</taxon>
        <taxon>Lophotrochozoa</taxon>
        <taxon>Platyhelminthes</taxon>
        <taxon>Trematoda</taxon>
        <taxon>Digenea</taxon>
        <taxon>Strigeidida</taxon>
        <taxon>Schistosomatoidea</taxon>
        <taxon>Schistosomatidae</taxon>
        <taxon>Trichobilharzia</taxon>
    </lineage>
</organism>
<keyword evidence="10 12" id="KW-0539">Nucleus</keyword>
<keyword evidence="8 12" id="KW-0496">Mitochondrion</keyword>
<dbReference type="InterPro" id="IPR023379">
    <property type="entry name" value="BART_dom"/>
</dbReference>
<reference evidence="15" key="2">
    <citation type="submission" date="2023-11" db="UniProtKB">
        <authorList>
            <consortium name="WormBaseParasite"/>
        </authorList>
    </citation>
    <scope>IDENTIFICATION</scope>
</reference>
<evidence type="ECO:0000256" key="5">
    <source>
        <dbReference type="ARBA" id="ARBA00014849"/>
    </source>
</evidence>
<evidence type="ECO:0000256" key="1">
    <source>
        <dbReference type="ARBA" id="ARBA00004120"/>
    </source>
</evidence>
<keyword evidence="14" id="KW-1185">Reference proteome</keyword>
<evidence type="ECO:0000256" key="9">
    <source>
        <dbReference type="ARBA" id="ARBA00023212"/>
    </source>
</evidence>
<evidence type="ECO:0000256" key="3">
    <source>
        <dbReference type="ARBA" id="ARBA00004300"/>
    </source>
</evidence>
<evidence type="ECO:0000313" key="14">
    <source>
        <dbReference type="Proteomes" id="UP000050795"/>
    </source>
</evidence>
<dbReference type="GO" id="GO:0051457">
    <property type="term" value="P:maintenance of protein location in nucleus"/>
    <property type="evidence" value="ECO:0007669"/>
    <property type="project" value="TreeGrafter"/>
</dbReference>
<evidence type="ECO:0000256" key="12">
    <source>
        <dbReference type="RuleBase" id="RU367099"/>
    </source>
</evidence>
<evidence type="ECO:0000256" key="2">
    <source>
        <dbReference type="ARBA" id="ARBA00004123"/>
    </source>
</evidence>
<keyword evidence="6 12" id="KW-0963">Cytoplasm</keyword>
<dbReference type="Proteomes" id="UP000050795">
    <property type="component" value="Unassembled WGS sequence"/>
</dbReference>
<dbReference type="InterPro" id="IPR038849">
    <property type="entry name" value="ARL2BP"/>
</dbReference>
<dbReference type="GO" id="GO:0005634">
    <property type="term" value="C:nucleus"/>
    <property type="evidence" value="ECO:0007669"/>
    <property type="project" value="UniProtKB-SubCell"/>
</dbReference>
<reference evidence="14" key="1">
    <citation type="submission" date="2022-06" db="EMBL/GenBank/DDBJ databases">
        <authorList>
            <person name="Berger JAMES D."/>
            <person name="Berger JAMES D."/>
        </authorList>
    </citation>
    <scope>NUCLEOTIDE SEQUENCE [LARGE SCALE GENOMIC DNA]</scope>
</reference>
<dbReference type="GO" id="GO:0005929">
    <property type="term" value="C:cilium"/>
    <property type="evidence" value="ECO:0007669"/>
    <property type="project" value="UniProtKB-UniRule"/>
</dbReference>
<evidence type="ECO:0000313" key="15">
    <source>
        <dbReference type="WBParaSite" id="TREG1_121490.3"/>
    </source>
</evidence>
<accession>A0AA85J088</accession>
<protein>
    <recommendedName>
        <fullName evidence="5 12">ADP-ribosylation factor-like protein 2-binding protein</fullName>
        <shortName evidence="12">ARF-like 2-binding protein</shortName>
    </recommendedName>
</protein>
<keyword evidence="11 12" id="KW-0966">Cell projection</keyword>
<dbReference type="Pfam" id="PF11527">
    <property type="entry name" value="ARL2_Bind_BART"/>
    <property type="match status" value="1"/>
</dbReference>
<dbReference type="InterPro" id="IPR042541">
    <property type="entry name" value="BART_sf"/>
</dbReference>
<dbReference type="AlphaFoldDB" id="A0AA85J088"/>
<keyword evidence="9 12" id="KW-0206">Cytoskeleton</keyword>
<dbReference type="GO" id="GO:0005758">
    <property type="term" value="C:mitochondrial intermembrane space"/>
    <property type="evidence" value="ECO:0007669"/>
    <property type="project" value="UniProtKB-SubCell"/>
</dbReference>
<evidence type="ECO:0000256" key="11">
    <source>
        <dbReference type="ARBA" id="ARBA00023273"/>
    </source>
</evidence>
<proteinExistence type="inferred from homology"/>
<sequence length="197" mass="22876">MELGDSQREAEDYDAYEELLAESQEPSSDFDVTVGHLEDIMMSDEFQRVQDKFINEYYNEFEDTGENKLCYTEIHNKYISTVERMLEKQLCERMPNFSMRTFMDSLAPNSDCLDGEVFEMLYTFSDFLAFKEMMLDYKKVKTGQTVNLELTNTYITCNSQVTDPLVQLSGNHRSYDLFPCITTTCSNGEQKDCSNGH</sequence>
<evidence type="ECO:0000256" key="6">
    <source>
        <dbReference type="ARBA" id="ARBA00022490"/>
    </source>
</evidence>
<evidence type="ECO:0000259" key="13">
    <source>
        <dbReference type="Pfam" id="PF11527"/>
    </source>
</evidence>
<feature type="domain" description="BART" evidence="13">
    <location>
        <begin position="29"/>
        <end position="141"/>
    </location>
</feature>
<evidence type="ECO:0000256" key="4">
    <source>
        <dbReference type="ARBA" id="ARBA00009880"/>
    </source>
</evidence>
<evidence type="ECO:0000256" key="10">
    <source>
        <dbReference type="ARBA" id="ARBA00023242"/>
    </source>
</evidence>
<evidence type="ECO:0000256" key="8">
    <source>
        <dbReference type="ARBA" id="ARBA00023128"/>
    </source>
</evidence>